<feature type="compositionally biased region" description="Acidic residues" evidence="1">
    <location>
        <begin position="470"/>
        <end position="498"/>
    </location>
</feature>
<keyword evidence="5" id="KW-1185">Reference proteome</keyword>
<dbReference type="PANTHER" id="PTHR32166">
    <property type="entry name" value="OSJNBA0013A04.12 PROTEIN"/>
    <property type="match status" value="1"/>
</dbReference>
<dbReference type="Proteomes" id="UP000436088">
    <property type="component" value="Unassembled WGS sequence"/>
</dbReference>
<organism evidence="4 5">
    <name type="scientific">Hibiscus syriacus</name>
    <name type="common">Rose of Sharon</name>
    <dbReference type="NCBI Taxonomy" id="106335"/>
    <lineage>
        <taxon>Eukaryota</taxon>
        <taxon>Viridiplantae</taxon>
        <taxon>Streptophyta</taxon>
        <taxon>Embryophyta</taxon>
        <taxon>Tracheophyta</taxon>
        <taxon>Spermatophyta</taxon>
        <taxon>Magnoliopsida</taxon>
        <taxon>eudicotyledons</taxon>
        <taxon>Gunneridae</taxon>
        <taxon>Pentapetalae</taxon>
        <taxon>rosids</taxon>
        <taxon>malvids</taxon>
        <taxon>Malvales</taxon>
        <taxon>Malvaceae</taxon>
        <taxon>Malvoideae</taxon>
        <taxon>Hibiscus</taxon>
    </lineage>
</organism>
<feature type="domain" description="HAT C-terminal dimerisation" evidence="3">
    <location>
        <begin position="326"/>
        <end position="394"/>
    </location>
</feature>
<feature type="region of interest" description="Disordered" evidence="1">
    <location>
        <begin position="439"/>
        <end position="498"/>
    </location>
</feature>
<feature type="region of interest" description="Disordered" evidence="1">
    <location>
        <begin position="1"/>
        <end position="42"/>
    </location>
</feature>
<dbReference type="Pfam" id="PF05699">
    <property type="entry name" value="Dimer_Tnp_hAT"/>
    <property type="match status" value="1"/>
</dbReference>
<comment type="caution">
    <text evidence="4">The sequence shown here is derived from an EMBL/GenBank/DDBJ whole genome shotgun (WGS) entry which is preliminary data.</text>
</comment>
<feature type="domain" description="DUF659" evidence="2">
    <location>
        <begin position="112"/>
        <end position="262"/>
    </location>
</feature>
<sequence>MHQQQADEYDGEEEDVEIGGRSSKMPPPKKPRQKGPIDMYFTPNPREAIKARKEGRQQTINETCRKNLRDKVCHEIGRWFNDAGIPFNAATYESFQIMIEAIGQFGPGIKAPSMYELRVPILNKEVEEVQNQIVENKKEWAEKGCSILSDGWRDSVVLKDIINFLVNSPKGSVFVKSLDVSDVSKDADLLFHVLDKMVEEVGEENVVQVVTDNASAYVKAGKLLEAKRPHLYWTPCAAHCLDLMLEDIGKHIPRVKNALKKAIYSNGYIYSHVGFVNLMRKFTNQRNLHRPAITRFATSFITLAQIHKQKNNLRKMVTSQEWEASKWSKEPTADWWTMYGSSAPNLKKFAIRILSLTCSATSSERNWSVFQQLHTKKRNRLAQSRLNDMVFVKFNRALERRAKNDDEAVFVGEDLTWSDVANASGAYEPSYLTRASKVVNDGVGPSRNDKGKSPAHNPISSRPSRRCLVDEDEMEEDIGVSSDEGDGVDRVDDDLENF</sequence>
<evidence type="ECO:0000256" key="1">
    <source>
        <dbReference type="SAM" id="MobiDB-lite"/>
    </source>
</evidence>
<dbReference type="AlphaFoldDB" id="A0A6A3CID8"/>
<evidence type="ECO:0000313" key="5">
    <source>
        <dbReference type="Proteomes" id="UP000436088"/>
    </source>
</evidence>
<dbReference type="InterPro" id="IPR008906">
    <property type="entry name" value="HATC_C_dom"/>
</dbReference>
<dbReference type="SUPFAM" id="SSF53098">
    <property type="entry name" value="Ribonuclease H-like"/>
    <property type="match status" value="2"/>
</dbReference>
<accession>A0A6A3CID8</accession>
<evidence type="ECO:0000259" key="2">
    <source>
        <dbReference type="Pfam" id="PF04937"/>
    </source>
</evidence>
<gene>
    <name evidence="4" type="ORF">F3Y22_tig00003725pilonHSYRG00024</name>
</gene>
<dbReference type="EMBL" id="VEPZ02000231">
    <property type="protein sequence ID" value="KAE8729185.1"/>
    <property type="molecule type" value="Genomic_DNA"/>
</dbReference>
<reference evidence="4" key="1">
    <citation type="submission" date="2019-09" db="EMBL/GenBank/DDBJ databases">
        <title>Draft genome information of white flower Hibiscus syriacus.</title>
        <authorList>
            <person name="Kim Y.-M."/>
        </authorList>
    </citation>
    <scope>NUCLEOTIDE SEQUENCE [LARGE SCALE GENOMIC DNA]</scope>
    <source>
        <strain evidence="4">YM2019G1</strain>
    </source>
</reference>
<feature type="compositionally biased region" description="Acidic residues" evidence="1">
    <location>
        <begin position="7"/>
        <end position="17"/>
    </location>
</feature>
<dbReference type="InterPro" id="IPR007021">
    <property type="entry name" value="DUF659"/>
</dbReference>
<evidence type="ECO:0000313" key="4">
    <source>
        <dbReference type="EMBL" id="KAE8729185.1"/>
    </source>
</evidence>
<name>A0A6A3CID8_HIBSY</name>
<protein>
    <submittedName>
        <fullName evidence="4">Protein argonaute 5-like</fullName>
    </submittedName>
</protein>
<evidence type="ECO:0000259" key="3">
    <source>
        <dbReference type="Pfam" id="PF05699"/>
    </source>
</evidence>
<dbReference type="InterPro" id="IPR012337">
    <property type="entry name" value="RNaseH-like_sf"/>
</dbReference>
<dbReference type="Pfam" id="PF04937">
    <property type="entry name" value="DUF659"/>
    <property type="match status" value="1"/>
</dbReference>
<dbReference type="PANTHER" id="PTHR32166:SF122">
    <property type="entry name" value="OS09G0499600 PROTEIN"/>
    <property type="match status" value="1"/>
</dbReference>
<proteinExistence type="predicted"/>
<dbReference type="GO" id="GO:0046983">
    <property type="term" value="F:protein dimerization activity"/>
    <property type="evidence" value="ECO:0007669"/>
    <property type="project" value="InterPro"/>
</dbReference>